<evidence type="ECO:0000313" key="4">
    <source>
        <dbReference type="Proteomes" id="UP000188268"/>
    </source>
</evidence>
<dbReference type="GO" id="GO:0016567">
    <property type="term" value="P:protein ubiquitination"/>
    <property type="evidence" value="ECO:0007669"/>
    <property type="project" value="UniProtKB-UniPathway"/>
</dbReference>
<dbReference type="SMART" id="SM00225">
    <property type="entry name" value="BTB"/>
    <property type="match status" value="1"/>
</dbReference>
<dbReference type="UniPathway" id="UPA00143"/>
<dbReference type="InterPro" id="IPR000210">
    <property type="entry name" value="BTB/POZ_dom"/>
</dbReference>
<dbReference type="OrthoDB" id="6359816at2759"/>
<comment type="caution">
    <text evidence="3">The sequence shown here is derived from an EMBL/GenBank/DDBJ whole genome shotgun (WGS) entry which is preliminary data.</text>
</comment>
<organism evidence="3 4">
    <name type="scientific">Corchorus capsularis</name>
    <name type="common">Jute</name>
    <dbReference type="NCBI Taxonomy" id="210143"/>
    <lineage>
        <taxon>Eukaryota</taxon>
        <taxon>Viridiplantae</taxon>
        <taxon>Streptophyta</taxon>
        <taxon>Embryophyta</taxon>
        <taxon>Tracheophyta</taxon>
        <taxon>Spermatophyta</taxon>
        <taxon>Magnoliopsida</taxon>
        <taxon>eudicotyledons</taxon>
        <taxon>Gunneridae</taxon>
        <taxon>Pentapetalae</taxon>
        <taxon>rosids</taxon>
        <taxon>malvids</taxon>
        <taxon>Malvales</taxon>
        <taxon>Malvaceae</taxon>
        <taxon>Grewioideae</taxon>
        <taxon>Apeibeae</taxon>
        <taxon>Corchorus</taxon>
    </lineage>
</organism>
<dbReference type="InterPro" id="IPR044714">
    <property type="entry name" value="AtSIBP1-like"/>
</dbReference>
<dbReference type="Gene3D" id="3.30.710.10">
    <property type="entry name" value="Potassium Channel Kv1.1, Chain A"/>
    <property type="match status" value="1"/>
</dbReference>
<comment type="pathway">
    <text evidence="1">Protein modification; protein ubiquitination.</text>
</comment>
<name>A0A1R3IYS6_COCAP</name>
<dbReference type="STRING" id="210143.A0A1R3IYS6"/>
<sequence length="457" mass="51872">METMINVKFDPNQELDLIVGTRELICILEEILLLKYPKQYSRFYIENVMKPELKEITKFIVGYYYITEAHRIVADRMHPSDLPSCSDIFRQLHTPSFVNTLSSYAILNYALPKLAIDAVCPVPSKVFLDQPLHTYRLLSTEKVAYIVHIENVVQLQVNIQTESNVLKQSLHYQMDWMLGKKGTLSKVPDVALPYAKPIGLLALIYNARGANQPGFQIHLKSILATDCPMFLIITEVREGMRAGHDLAAEIGFRQVITFAPMSSVGGIWLFSNLKQVALHELERTIFERPLRTCDDFIWSVDSTFLGRFIIDVEFLDMKIFPLNGGEPISIWPMDGAMESAQSTLHCRARMHHEGIHADVTINTADGTLKAHKAVLSASSPVFESMFHHDLKENESSTIHIEDMSLESCMAFLSYLYGTIKQEDFWKHRLALLGAANKYDIVDLKDACEDSLLEDINS</sequence>
<evidence type="ECO:0000256" key="1">
    <source>
        <dbReference type="ARBA" id="ARBA00004906"/>
    </source>
</evidence>
<dbReference type="Gramene" id="OMO87714">
    <property type="protein sequence ID" value="OMO87714"/>
    <property type="gene ID" value="CCACVL1_08804"/>
</dbReference>
<dbReference type="SUPFAM" id="SSF54695">
    <property type="entry name" value="POZ domain"/>
    <property type="match status" value="1"/>
</dbReference>
<evidence type="ECO:0000259" key="2">
    <source>
        <dbReference type="PROSITE" id="PS50097"/>
    </source>
</evidence>
<gene>
    <name evidence="3" type="ORF">CCACVL1_08804</name>
</gene>
<protein>
    <submittedName>
        <fullName evidence="3">BTB/POZ-like protein</fullName>
    </submittedName>
</protein>
<accession>A0A1R3IYS6</accession>
<reference evidence="3 4" key="1">
    <citation type="submission" date="2013-09" db="EMBL/GenBank/DDBJ databases">
        <title>Corchorus capsularis genome sequencing.</title>
        <authorList>
            <person name="Alam M."/>
            <person name="Haque M.S."/>
            <person name="Islam M.S."/>
            <person name="Emdad E.M."/>
            <person name="Islam M.M."/>
            <person name="Ahmed B."/>
            <person name="Halim A."/>
            <person name="Hossen Q.M.M."/>
            <person name="Hossain M.Z."/>
            <person name="Ahmed R."/>
            <person name="Khan M.M."/>
            <person name="Islam R."/>
            <person name="Rashid M.M."/>
            <person name="Khan S.A."/>
            <person name="Rahman M.S."/>
            <person name="Alam M."/>
        </authorList>
    </citation>
    <scope>NUCLEOTIDE SEQUENCE [LARGE SCALE GENOMIC DNA]</scope>
    <source>
        <strain evidence="4">cv. CVL-1</strain>
        <tissue evidence="3">Whole seedling</tissue>
    </source>
</reference>
<dbReference type="InterPro" id="IPR011333">
    <property type="entry name" value="SKP1/BTB/POZ_sf"/>
</dbReference>
<dbReference type="Pfam" id="PF00651">
    <property type="entry name" value="BTB"/>
    <property type="match status" value="1"/>
</dbReference>
<keyword evidence="4" id="KW-1185">Reference proteome</keyword>
<dbReference type="PROSITE" id="PS50097">
    <property type="entry name" value="BTB"/>
    <property type="match status" value="1"/>
</dbReference>
<dbReference type="AlphaFoldDB" id="A0A1R3IYS6"/>
<proteinExistence type="predicted"/>
<dbReference type="Proteomes" id="UP000188268">
    <property type="component" value="Unassembled WGS sequence"/>
</dbReference>
<dbReference type="PANTHER" id="PTHR46672:SF1">
    <property type="entry name" value="OS08G0103600 PROTEIN"/>
    <property type="match status" value="1"/>
</dbReference>
<feature type="domain" description="BTB" evidence="2">
    <location>
        <begin position="357"/>
        <end position="416"/>
    </location>
</feature>
<dbReference type="EMBL" id="AWWV01009170">
    <property type="protein sequence ID" value="OMO87714.1"/>
    <property type="molecule type" value="Genomic_DNA"/>
</dbReference>
<dbReference type="CDD" id="cd18186">
    <property type="entry name" value="BTB_POZ_ZBTB_KLHL-like"/>
    <property type="match status" value="1"/>
</dbReference>
<dbReference type="PANTHER" id="PTHR46672">
    <property type="entry name" value="OS08G0495500 PROTEIN-RELATED"/>
    <property type="match status" value="1"/>
</dbReference>
<evidence type="ECO:0000313" key="3">
    <source>
        <dbReference type="EMBL" id="OMO87714.1"/>
    </source>
</evidence>